<evidence type="ECO:0000313" key="2">
    <source>
        <dbReference type="EMBL" id="SHJ90374.1"/>
    </source>
</evidence>
<dbReference type="InterPro" id="IPR032260">
    <property type="entry name" value="DUF5060"/>
</dbReference>
<dbReference type="RefSeq" id="WP_073173155.1">
    <property type="nucleotide sequence ID" value="NZ_FQZE01000039.1"/>
</dbReference>
<dbReference type="Gene3D" id="3.20.20.80">
    <property type="entry name" value="Glycosidases"/>
    <property type="match status" value="1"/>
</dbReference>
<feature type="domain" description="DUF5060" evidence="1">
    <location>
        <begin position="31"/>
        <end position="112"/>
    </location>
</feature>
<dbReference type="AlphaFoldDB" id="A0A1M6N3V9"/>
<dbReference type="Gene3D" id="2.60.40.10">
    <property type="entry name" value="Immunoglobulins"/>
    <property type="match status" value="1"/>
</dbReference>
<dbReference type="OrthoDB" id="59486at2"/>
<accession>A0A1M6N3V9</accession>
<proteinExistence type="predicted"/>
<sequence length="609" mass="69570">MRNLAFLYLFLFLSIVSKAEVPYILIDGEHKQWHKITLVIPGPQTSEYAKENPFLDYKLEATFTNGNKSYTVPGFFAADGNAAETSADGGNIWKVRFRPDEPGEWKYKITFRKGKDIVVKEDDNYGEPIDLLDGREGSFNVEPSDKTGKDFRANGRIINGGKGYFKFQDSEEIWIKNGADSPENFLAYADFDQTSRFSLKTEVREGEADPKNDLHKYEPHLADWNEGDPTWQNGKGKSIIGALNYLNTVGVNSVYMLTMNILGDGKDVWPYADHNERYRFDCSKLDQWEIIFDHAQKLGIMLHFVLQETENETLLDNGFTDVQRMVYLRELIARCGHHLAVTWNMGEENGPTDWSPIGQTHQQKVDMGNYLKKTNPYPNIVVVHTHSNDSHQDEYLTPFLGFENFDGPSMQIGNPGRVHERIEKWVDESERAGKRWLVNLDEIGPHWQGVLPDSFDAAHDTVRKECLWGTLLAGGAGVEWYFGYRYPHTDLTCEDFRSRHNWWKQSTIATQFMSRFPLEAMKNANELVNIPEAYCMARPGEIYVVYLPSESPDCRLKLDADKTFSVKWFNPREGGQLINGTVSTVRGTGNVILGKPPVDSEKDWVAVVR</sequence>
<organism evidence="2 3">
    <name type="scientific">Tangfeifania diversioriginum</name>
    <dbReference type="NCBI Taxonomy" id="1168035"/>
    <lineage>
        <taxon>Bacteria</taxon>
        <taxon>Pseudomonadati</taxon>
        <taxon>Bacteroidota</taxon>
        <taxon>Bacteroidia</taxon>
        <taxon>Marinilabiliales</taxon>
        <taxon>Prolixibacteraceae</taxon>
        <taxon>Tangfeifania</taxon>
    </lineage>
</organism>
<evidence type="ECO:0000259" key="1">
    <source>
        <dbReference type="Pfam" id="PF16586"/>
    </source>
</evidence>
<dbReference type="EMBL" id="FQZE01000039">
    <property type="protein sequence ID" value="SHJ90374.1"/>
    <property type="molecule type" value="Genomic_DNA"/>
</dbReference>
<evidence type="ECO:0000313" key="3">
    <source>
        <dbReference type="Proteomes" id="UP000184050"/>
    </source>
</evidence>
<protein>
    <recommendedName>
        <fullName evidence="1">DUF5060 domain-containing protein</fullName>
    </recommendedName>
</protein>
<dbReference type="InterPro" id="IPR013783">
    <property type="entry name" value="Ig-like_fold"/>
</dbReference>
<name>A0A1M6N3V9_9BACT</name>
<dbReference type="Proteomes" id="UP000184050">
    <property type="component" value="Unassembled WGS sequence"/>
</dbReference>
<keyword evidence="3" id="KW-1185">Reference proteome</keyword>
<dbReference type="STRING" id="1168035.SAMN05444280_1398"/>
<reference evidence="2 3" key="1">
    <citation type="submission" date="2016-11" db="EMBL/GenBank/DDBJ databases">
        <authorList>
            <person name="Jaros S."/>
            <person name="Januszkiewicz K."/>
            <person name="Wedrychowicz H."/>
        </authorList>
    </citation>
    <scope>NUCLEOTIDE SEQUENCE [LARGE SCALE GENOMIC DNA]</scope>
    <source>
        <strain evidence="2 3">DSM 27063</strain>
    </source>
</reference>
<gene>
    <name evidence="2" type="ORF">SAMN05444280_1398</name>
</gene>
<dbReference type="Pfam" id="PF16586">
    <property type="entry name" value="DUF5060"/>
    <property type="match status" value="1"/>
</dbReference>